<sequence>MCVLVCVLVCFIRKLSHVNVNRDRERDIHSFIHLGLADFLSVIADLQGVTKPCSVYSSLESQIHRSSGR</sequence>
<proteinExistence type="predicted"/>
<feature type="chain" id="PRO_5001654103" description="Secreted protein" evidence="1">
    <location>
        <begin position="18"/>
        <end position="69"/>
    </location>
</feature>
<evidence type="ECO:0008006" key="4">
    <source>
        <dbReference type="Google" id="ProtNLM"/>
    </source>
</evidence>
<evidence type="ECO:0000313" key="3">
    <source>
        <dbReference type="Proteomes" id="UP000295252"/>
    </source>
</evidence>
<name>A0A068TMM1_COFCA</name>
<accession>A0A068TMM1</accession>
<dbReference type="AlphaFoldDB" id="A0A068TMM1"/>
<evidence type="ECO:0000313" key="2">
    <source>
        <dbReference type="EMBL" id="CDO97501.1"/>
    </source>
</evidence>
<dbReference type="InParanoid" id="A0A068TMM1"/>
<organism evidence="2 3">
    <name type="scientific">Coffea canephora</name>
    <name type="common">Robusta coffee</name>
    <dbReference type="NCBI Taxonomy" id="49390"/>
    <lineage>
        <taxon>Eukaryota</taxon>
        <taxon>Viridiplantae</taxon>
        <taxon>Streptophyta</taxon>
        <taxon>Embryophyta</taxon>
        <taxon>Tracheophyta</taxon>
        <taxon>Spermatophyta</taxon>
        <taxon>Magnoliopsida</taxon>
        <taxon>eudicotyledons</taxon>
        <taxon>Gunneridae</taxon>
        <taxon>Pentapetalae</taxon>
        <taxon>asterids</taxon>
        <taxon>lamiids</taxon>
        <taxon>Gentianales</taxon>
        <taxon>Rubiaceae</taxon>
        <taxon>Ixoroideae</taxon>
        <taxon>Gardenieae complex</taxon>
        <taxon>Bertiereae - Coffeeae clade</taxon>
        <taxon>Coffeeae</taxon>
        <taxon>Coffea</taxon>
    </lineage>
</organism>
<dbReference type="EMBL" id="HG739085">
    <property type="protein sequence ID" value="CDO97501.1"/>
    <property type="molecule type" value="Genomic_DNA"/>
</dbReference>
<dbReference type="Proteomes" id="UP000295252">
    <property type="component" value="Chromosome IV"/>
</dbReference>
<dbReference type="Gramene" id="CDO97501">
    <property type="protein sequence ID" value="CDO97501"/>
    <property type="gene ID" value="GSCOC_T00014861001"/>
</dbReference>
<keyword evidence="1" id="KW-0732">Signal</keyword>
<gene>
    <name evidence="2" type="ORF">GSCOC_T00014861001</name>
</gene>
<reference evidence="3" key="1">
    <citation type="journal article" date="2014" name="Science">
        <title>The coffee genome provides insight into the convergent evolution of caffeine biosynthesis.</title>
        <authorList>
            <person name="Denoeud F."/>
            <person name="Carretero-Paulet L."/>
            <person name="Dereeper A."/>
            <person name="Droc G."/>
            <person name="Guyot R."/>
            <person name="Pietrella M."/>
            <person name="Zheng C."/>
            <person name="Alberti A."/>
            <person name="Anthony F."/>
            <person name="Aprea G."/>
            <person name="Aury J.M."/>
            <person name="Bento P."/>
            <person name="Bernard M."/>
            <person name="Bocs S."/>
            <person name="Campa C."/>
            <person name="Cenci A."/>
            <person name="Combes M.C."/>
            <person name="Crouzillat D."/>
            <person name="Da Silva C."/>
            <person name="Daddiego L."/>
            <person name="De Bellis F."/>
            <person name="Dussert S."/>
            <person name="Garsmeur O."/>
            <person name="Gayraud T."/>
            <person name="Guignon V."/>
            <person name="Jahn K."/>
            <person name="Jamilloux V."/>
            <person name="Joet T."/>
            <person name="Labadie K."/>
            <person name="Lan T."/>
            <person name="Leclercq J."/>
            <person name="Lepelley M."/>
            <person name="Leroy T."/>
            <person name="Li L.T."/>
            <person name="Librado P."/>
            <person name="Lopez L."/>
            <person name="Munoz A."/>
            <person name="Noel B."/>
            <person name="Pallavicini A."/>
            <person name="Perrotta G."/>
            <person name="Poncet V."/>
            <person name="Pot D."/>
            <person name="Priyono X."/>
            <person name="Rigoreau M."/>
            <person name="Rouard M."/>
            <person name="Rozas J."/>
            <person name="Tranchant-Dubreuil C."/>
            <person name="VanBuren R."/>
            <person name="Zhang Q."/>
            <person name="Andrade A.C."/>
            <person name="Argout X."/>
            <person name="Bertrand B."/>
            <person name="de Kochko A."/>
            <person name="Graziosi G."/>
            <person name="Henry R.J."/>
            <person name="Jayarama X."/>
            <person name="Ming R."/>
            <person name="Nagai C."/>
            <person name="Rounsley S."/>
            <person name="Sankoff D."/>
            <person name="Giuliano G."/>
            <person name="Albert V.A."/>
            <person name="Wincker P."/>
            <person name="Lashermes P."/>
        </authorList>
    </citation>
    <scope>NUCLEOTIDE SEQUENCE [LARGE SCALE GENOMIC DNA]</scope>
    <source>
        <strain evidence="3">cv. DH200-94</strain>
    </source>
</reference>
<keyword evidence="3" id="KW-1185">Reference proteome</keyword>
<feature type="signal peptide" evidence="1">
    <location>
        <begin position="1"/>
        <end position="17"/>
    </location>
</feature>
<evidence type="ECO:0000256" key="1">
    <source>
        <dbReference type="SAM" id="SignalP"/>
    </source>
</evidence>
<protein>
    <recommendedName>
        <fullName evidence="4">Secreted protein</fullName>
    </recommendedName>
</protein>